<dbReference type="InterPro" id="IPR029058">
    <property type="entry name" value="AB_hydrolase_fold"/>
</dbReference>
<protein>
    <submittedName>
        <fullName evidence="2">Triacylglycerol lipase</fullName>
    </submittedName>
</protein>
<evidence type="ECO:0000313" key="2">
    <source>
        <dbReference type="EMBL" id="SMC47957.1"/>
    </source>
</evidence>
<keyword evidence="3" id="KW-1185">Reference proteome</keyword>
<dbReference type="PANTHER" id="PTHR43798">
    <property type="entry name" value="MONOACYLGLYCEROL LIPASE"/>
    <property type="match status" value="1"/>
</dbReference>
<dbReference type="PRINTS" id="PR00111">
    <property type="entry name" value="ABHYDROLASE"/>
</dbReference>
<dbReference type="InterPro" id="IPR050266">
    <property type="entry name" value="AB_hydrolase_sf"/>
</dbReference>
<dbReference type="RefSeq" id="WP_143445979.1">
    <property type="nucleotide sequence ID" value="NZ_FWXV01000001.1"/>
</dbReference>
<dbReference type="SUPFAM" id="SSF53474">
    <property type="entry name" value="alpha/beta-Hydrolases"/>
    <property type="match status" value="1"/>
</dbReference>
<feature type="domain" description="AB hydrolase-1" evidence="1">
    <location>
        <begin position="44"/>
        <end position="266"/>
    </location>
</feature>
<evidence type="ECO:0000259" key="1">
    <source>
        <dbReference type="Pfam" id="PF00561"/>
    </source>
</evidence>
<sequence>MLAPASILMSAATHIAQLRACMHQRKADVGGYAFHYYEGGSGDPLVLLHGLADDKTSFLATAAQLTRHYRVILPDLAGHGDNERDAGRDYSIRGHVESLRRFLDEMDLGPIHLGGNSMGGHVSAAYALRHPDRVRTLIVVNAPGAARDNAPIYAGFGQRMKTLEDFDAVLARVYYRKPKLPGFIAKQMLKDMDLRFDHINLMPRAVKQGEDIDLADRISGITQPTLVLWGKHDVVVPFDVAETWATSIPDARLRVLADGAHSPQLEIPVPVAEEILGFLKHRQGTRPV</sequence>
<dbReference type="InterPro" id="IPR000073">
    <property type="entry name" value="AB_hydrolase_1"/>
</dbReference>
<gene>
    <name evidence="2" type="ORF">SAMN05661093_00092</name>
</gene>
<evidence type="ECO:0000313" key="3">
    <source>
        <dbReference type="Proteomes" id="UP000192674"/>
    </source>
</evidence>
<dbReference type="Pfam" id="PF00561">
    <property type="entry name" value="Abhydrolase_1"/>
    <property type="match status" value="1"/>
</dbReference>
<dbReference type="GO" id="GO:0003824">
    <property type="term" value="F:catalytic activity"/>
    <property type="evidence" value="ECO:0007669"/>
    <property type="project" value="UniProtKB-ARBA"/>
</dbReference>
<accession>A0A1Y5WS12</accession>
<organism evidence="2 3">
    <name type="scientific">Kibdelosporangium aridum</name>
    <dbReference type="NCBI Taxonomy" id="2030"/>
    <lineage>
        <taxon>Bacteria</taxon>
        <taxon>Bacillati</taxon>
        <taxon>Actinomycetota</taxon>
        <taxon>Actinomycetes</taxon>
        <taxon>Pseudonocardiales</taxon>
        <taxon>Pseudonocardiaceae</taxon>
        <taxon>Kibdelosporangium</taxon>
    </lineage>
</organism>
<reference evidence="2 3" key="1">
    <citation type="submission" date="2017-04" db="EMBL/GenBank/DDBJ databases">
        <authorList>
            <person name="Afonso C.L."/>
            <person name="Miller P.J."/>
            <person name="Scott M.A."/>
            <person name="Spackman E."/>
            <person name="Goraichik I."/>
            <person name="Dimitrov K.M."/>
            <person name="Suarez D.L."/>
            <person name="Swayne D.E."/>
        </authorList>
    </citation>
    <scope>NUCLEOTIDE SEQUENCE [LARGE SCALE GENOMIC DNA]</scope>
    <source>
        <strain evidence="2 3">DSM 43828</strain>
    </source>
</reference>
<dbReference type="PANTHER" id="PTHR43798:SF33">
    <property type="entry name" value="HYDROLASE, PUTATIVE (AFU_ORTHOLOGUE AFUA_2G14860)-RELATED"/>
    <property type="match status" value="1"/>
</dbReference>
<name>A0A1Y5WS12_KIBAR</name>
<dbReference type="EMBL" id="FWXV01000001">
    <property type="protein sequence ID" value="SMC47957.1"/>
    <property type="molecule type" value="Genomic_DNA"/>
</dbReference>
<proteinExistence type="predicted"/>
<dbReference type="Gene3D" id="3.40.50.1820">
    <property type="entry name" value="alpha/beta hydrolase"/>
    <property type="match status" value="1"/>
</dbReference>
<dbReference type="AlphaFoldDB" id="A0A1Y5WS12"/>
<dbReference type="Proteomes" id="UP000192674">
    <property type="component" value="Unassembled WGS sequence"/>
</dbReference>
<dbReference type="OrthoDB" id="3371334at2"/>
<dbReference type="GO" id="GO:0016020">
    <property type="term" value="C:membrane"/>
    <property type="evidence" value="ECO:0007669"/>
    <property type="project" value="TreeGrafter"/>
</dbReference>